<evidence type="ECO:0000313" key="16">
    <source>
        <dbReference type="Ensembl" id="ENSXCOP00000017490.1"/>
    </source>
</evidence>
<reference evidence="16" key="1">
    <citation type="submission" date="2025-08" db="UniProtKB">
        <authorList>
            <consortium name="Ensembl"/>
        </authorList>
    </citation>
    <scope>IDENTIFICATION</scope>
</reference>
<protein>
    <recommendedName>
        <fullName evidence="8">Protein PALS1</fullName>
    </recommendedName>
    <alternativeName>
        <fullName evidence="9">Protein associated with Lin-7 1</fullName>
    </alternativeName>
</protein>
<dbReference type="Gene3D" id="2.30.30.40">
    <property type="entry name" value="SH3 Domains"/>
    <property type="match status" value="1"/>
</dbReference>
<dbReference type="Gene3D" id="1.10.287.650">
    <property type="entry name" value="L27 domain"/>
    <property type="match status" value="1"/>
</dbReference>
<dbReference type="Proteomes" id="UP000261380">
    <property type="component" value="Unplaced"/>
</dbReference>
<dbReference type="PROSITE" id="PS50002">
    <property type="entry name" value="SH3"/>
    <property type="match status" value="1"/>
</dbReference>
<dbReference type="Pfam" id="PF09060">
    <property type="entry name" value="L27_N"/>
    <property type="match status" value="1"/>
</dbReference>
<feature type="domain" description="SH3" evidence="12">
    <location>
        <begin position="314"/>
        <end position="386"/>
    </location>
</feature>
<dbReference type="PANTHER" id="PTHR23122">
    <property type="entry name" value="MEMBRANE-ASSOCIATED GUANYLATE KINASE MAGUK"/>
    <property type="match status" value="1"/>
</dbReference>
<evidence type="ECO:0000256" key="2">
    <source>
        <dbReference type="ARBA" id="ARBA00004221"/>
    </source>
</evidence>
<dbReference type="InterPro" id="IPR015145">
    <property type="entry name" value="L27_N"/>
</dbReference>
<reference evidence="16" key="2">
    <citation type="submission" date="2025-09" db="UniProtKB">
        <authorList>
            <consortium name="Ensembl"/>
        </authorList>
    </citation>
    <scope>IDENTIFICATION</scope>
</reference>
<dbReference type="Pfam" id="PF00595">
    <property type="entry name" value="PDZ"/>
    <property type="match status" value="1"/>
</dbReference>
<feature type="domain" description="Guanylate kinase-like" evidence="13">
    <location>
        <begin position="446"/>
        <end position="610"/>
    </location>
</feature>
<dbReference type="InterPro" id="IPR004172">
    <property type="entry name" value="L27_dom"/>
</dbReference>
<dbReference type="SUPFAM" id="SSF52540">
    <property type="entry name" value="P-loop containing nucleoside triphosphate hydrolases"/>
    <property type="match status" value="1"/>
</dbReference>
<dbReference type="PROSITE" id="PS50106">
    <property type="entry name" value="PDZ"/>
    <property type="match status" value="1"/>
</dbReference>
<keyword evidence="6" id="KW-0677">Repeat</keyword>
<name>A0A3B5M2G9_9TELE</name>
<evidence type="ECO:0000256" key="10">
    <source>
        <dbReference type="PROSITE-ProRule" id="PRU00192"/>
    </source>
</evidence>
<dbReference type="SUPFAM" id="SSF50044">
    <property type="entry name" value="SH3-domain"/>
    <property type="match status" value="1"/>
</dbReference>
<evidence type="ECO:0000256" key="5">
    <source>
        <dbReference type="ARBA" id="ARBA00022475"/>
    </source>
</evidence>
<keyword evidence="5" id="KW-1003">Cell membrane</keyword>
<keyword evidence="4 10" id="KW-0728">SH3 domain</keyword>
<dbReference type="Pfam" id="PF00625">
    <property type="entry name" value="Guanylate_kin"/>
    <property type="match status" value="1"/>
</dbReference>
<comment type="similarity">
    <text evidence="3">Belongs to the MAGUK family.</text>
</comment>
<dbReference type="InterPro" id="IPR008144">
    <property type="entry name" value="Guanylate_kin-like_dom"/>
</dbReference>
<dbReference type="STRING" id="32473.ENSXCOP00000017490"/>
<feature type="region of interest" description="Disordered" evidence="11">
    <location>
        <begin position="472"/>
        <end position="506"/>
    </location>
</feature>
<dbReference type="SMART" id="SM00326">
    <property type="entry name" value="SH3"/>
    <property type="match status" value="1"/>
</dbReference>
<dbReference type="PROSITE" id="PS50052">
    <property type="entry name" value="GUANYLATE_KINASE_2"/>
    <property type="match status" value="1"/>
</dbReference>
<sequence>MLPPCAPFCLPLPHADSLCPTLTPSAPFCLPLPHADSLCPILPSSAPFCLPLPYAASLCPTLPPSAPCCLPVPHVVSLCPILPPSAPCCPLSVLSSCPSELEDLLLSLKQVRSCLSDQQSQNDVELVLALLSKVITGRNVFAVQPEGCADQDGCSPPTPPFPLTQQALPLALEVTLQSKDGLELLGLLTMLPLQALLRAHDGVAEREMEPESDPLEGETVTQWGGETVKIVRIEKARDVPLGATVRNEMDSVIISRIVRGGAAERSGLLSEGDEILEINGVEIRGKDVNQVFDILADMHGLLTFVLIPSTQTKPPPVHVKAHFDYDPSDDPYVPCRELGLSFQKGDILHIISQADPNWWQAYRDGDEDNQPLAGLVPGKSFQQQREAMKQTIEEDKESEKPGKLWCAKKNKRKRKKLLYSHRNDDLDEEILTYEEMALYHQPSSRKRPIALIGPNSCGQAELRQRLLSSQPERFAGAVPRNKRTQHNAGSSTRTSNGSSGLSLSPGKLIESGEFERNLYGTSSDSVRQVINAGKICLLCLHTQVGGLRPEALHHLYRPAVPGATESAPEELRDIIEKAREMEQSCGHLFDAVIVNTDPDRAYGELLRLINKLDTEPQWVPCSWLR</sequence>
<dbReference type="GeneTree" id="ENSGT00940000156087"/>
<dbReference type="Gene3D" id="2.30.42.10">
    <property type="match status" value="1"/>
</dbReference>
<dbReference type="InterPro" id="IPR001452">
    <property type="entry name" value="SH3_domain"/>
</dbReference>
<keyword evidence="17" id="KW-1185">Reference proteome</keyword>
<dbReference type="InterPro" id="IPR036028">
    <property type="entry name" value="SH3-like_dom_sf"/>
</dbReference>
<evidence type="ECO:0000256" key="1">
    <source>
        <dbReference type="ARBA" id="ARBA00004202"/>
    </source>
</evidence>
<dbReference type="FunFam" id="2.30.42.10:FF:000088">
    <property type="entry name" value="MAGUK p55 subfamily member 5"/>
    <property type="match status" value="1"/>
</dbReference>
<dbReference type="InterPro" id="IPR001478">
    <property type="entry name" value="PDZ"/>
</dbReference>
<dbReference type="InterPro" id="IPR035601">
    <property type="entry name" value="MPP5_SH3"/>
</dbReference>
<feature type="domain" description="L27" evidence="15">
    <location>
        <begin position="160"/>
        <end position="211"/>
    </location>
</feature>
<dbReference type="Ensembl" id="ENSXCOT00000017712.1">
    <property type="protein sequence ID" value="ENSXCOP00000017490.1"/>
    <property type="gene ID" value="ENSXCOG00000013192.1"/>
</dbReference>
<evidence type="ECO:0000259" key="15">
    <source>
        <dbReference type="PROSITE" id="PS51022"/>
    </source>
</evidence>
<dbReference type="SUPFAM" id="SSF50156">
    <property type="entry name" value="PDZ domain-like"/>
    <property type="match status" value="1"/>
</dbReference>
<dbReference type="AlphaFoldDB" id="A0A3B5M2G9"/>
<evidence type="ECO:0000259" key="13">
    <source>
        <dbReference type="PROSITE" id="PS50052"/>
    </source>
</evidence>
<evidence type="ECO:0000256" key="11">
    <source>
        <dbReference type="SAM" id="MobiDB-lite"/>
    </source>
</evidence>
<evidence type="ECO:0000259" key="12">
    <source>
        <dbReference type="PROSITE" id="PS50002"/>
    </source>
</evidence>
<organism evidence="16 17">
    <name type="scientific">Xiphophorus couchianus</name>
    <name type="common">Monterrey platyfish</name>
    <dbReference type="NCBI Taxonomy" id="32473"/>
    <lineage>
        <taxon>Eukaryota</taxon>
        <taxon>Metazoa</taxon>
        <taxon>Chordata</taxon>
        <taxon>Craniata</taxon>
        <taxon>Vertebrata</taxon>
        <taxon>Euteleostomi</taxon>
        <taxon>Actinopterygii</taxon>
        <taxon>Neopterygii</taxon>
        <taxon>Teleostei</taxon>
        <taxon>Neoteleostei</taxon>
        <taxon>Acanthomorphata</taxon>
        <taxon>Ovalentaria</taxon>
        <taxon>Atherinomorphae</taxon>
        <taxon>Cyprinodontiformes</taxon>
        <taxon>Poeciliidae</taxon>
        <taxon>Poeciliinae</taxon>
        <taxon>Xiphophorus</taxon>
    </lineage>
</organism>
<accession>A0A3B5M2G9</accession>
<evidence type="ECO:0000256" key="8">
    <source>
        <dbReference type="ARBA" id="ARBA00024392"/>
    </source>
</evidence>
<evidence type="ECO:0000256" key="7">
    <source>
        <dbReference type="ARBA" id="ARBA00023136"/>
    </source>
</evidence>
<evidence type="ECO:0000256" key="4">
    <source>
        <dbReference type="ARBA" id="ARBA00022443"/>
    </source>
</evidence>
<dbReference type="FunFam" id="2.30.30.40:FF:000105">
    <property type="entry name" value="MAGUK p55 subfamily member 5"/>
    <property type="match status" value="1"/>
</dbReference>
<dbReference type="PROSITE" id="PS51022">
    <property type="entry name" value="L27"/>
    <property type="match status" value="1"/>
</dbReference>
<dbReference type="InterPro" id="IPR050716">
    <property type="entry name" value="MAGUK"/>
</dbReference>
<comment type="subcellular location">
    <subcellularLocation>
        <location evidence="2">Apical cell membrane</location>
    </subcellularLocation>
    <subcellularLocation>
        <location evidence="1">Cell membrane</location>
        <topology evidence="1">Peripheral membrane protein</topology>
    </subcellularLocation>
</comment>
<feature type="domain" description="PDZ" evidence="14">
    <location>
        <begin position="230"/>
        <end position="310"/>
    </location>
</feature>
<evidence type="ECO:0000313" key="17">
    <source>
        <dbReference type="Proteomes" id="UP000261380"/>
    </source>
</evidence>
<evidence type="ECO:0000259" key="14">
    <source>
        <dbReference type="PROSITE" id="PS50106"/>
    </source>
</evidence>
<dbReference type="Gene3D" id="3.40.50.300">
    <property type="entry name" value="P-loop containing nucleotide triphosphate hydrolases"/>
    <property type="match status" value="1"/>
</dbReference>
<dbReference type="SMART" id="SM00228">
    <property type="entry name" value="PDZ"/>
    <property type="match status" value="1"/>
</dbReference>
<feature type="compositionally biased region" description="Low complexity" evidence="11">
    <location>
        <begin position="489"/>
        <end position="506"/>
    </location>
</feature>
<evidence type="ECO:0000256" key="9">
    <source>
        <dbReference type="ARBA" id="ARBA00031033"/>
    </source>
</evidence>
<dbReference type="SMART" id="SM00072">
    <property type="entry name" value="GuKc"/>
    <property type="match status" value="1"/>
</dbReference>
<evidence type="ECO:0000256" key="6">
    <source>
        <dbReference type="ARBA" id="ARBA00022737"/>
    </source>
</evidence>
<dbReference type="CDD" id="cd06798">
    <property type="entry name" value="PDZ_MPP5-like"/>
    <property type="match status" value="1"/>
</dbReference>
<proteinExistence type="inferred from homology"/>
<dbReference type="CDD" id="cd12036">
    <property type="entry name" value="SH3_MPP5"/>
    <property type="match status" value="1"/>
</dbReference>
<dbReference type="SUPFAM" id="SSF101288">
    <property type="entry name" value="L27 domain"/>
    <property type="match status" value="2"/>
</dbReference>
<dbReference type="InterPro" id="IPR027417">
    <property type="entry name" value="P-loop_NTPase"/>
</dbReference>
<dbReference type="GO" id="GO:0016324">
    <property type="term" value="C:apical plasma membrane"/>
    <property type="evidence" value="ECO:0007669"/>
    <property type="project" value="UniProtKB-SubCell"/>
</dbReference>
<dbReference type="InterPro" id="IPR008145">
    <property type="entry name" value="GK/Ca_channel_bsu"/>
</dbReference>
<keyword evidence="7" id="KW-0472">Membrane</keyword>
<dbReference type="InterPro" id="IPR036892">
    <property type="entry name" value="L27_dom_sf"/>
</dbReference>
<dbReference type="Pfam" id="PF07653">
    <property type="entry name" value="SH3_2"/>
    <property type="match status" value="1"/>
</dbReference>
<evidence type="ECO:0000256" key="3">
    <source>
        <dbReference type="ARBA" id="ARBA00007014"/>
    </source>
</evidence>
<dbReference type="InterPro" id="IPR036034">
    <property type="entry name" value="PDZ_sf"/>
</dbReference>